<dbReference type="GO" id="GO:0006325">
    <property type="term" value="P:chromatin organization"/>
    <property type="evidence" value="ECO:0007669"/>
    <property type="project" value="UniProtKB-KW"/>
</dbReference>
<gene>
    <name evidence="19" type="ORF">AZE42_07618</name>
</gene>
<dbReference type="Gene3D" id="3.30.900.20">
    <property type="match status" value="1"/>
</dbReference>
<feature type="region of interest" description="Disordered" evidence="17">
    <location>
        <begin position="140"/>
        <end position="234"/>
    </location>
</feature>
<name>A0A1J8Q188_9AGAM</name>
<feature type="compositionally biased region" description="Acidic residues" evidence="17">
    <location>
        <begin position="191"/>
        <end position="205"/>
    </location>
</feature>
<dbReference type="InterPro" id="IPR010339">
    <property type="entry name" value="TIP49_P-loop"/>
</dbReference>
<dbReference type="GO" id="GO:0016887">
    <property type="term" value="F:ATP hydrolysis activity"/>
    <property type="evidence" value="ECO:0007669"/>
    <property type="project" value="RHEA"/>
</dbReference>
<keyword evidence="4" id="KW-0547">Nucleotide-binding</keyword>
<evidence type="ECO:0000256" key="14">
    <source>
        <dbReference type="ARBA" id="ARBA00023242"/>
    </source>
</evidence>
<protein>
    <recommendedName>
        <fullName evidence="3">DNA helicase</fullName>
        <ecNumber evidence="3">3.6.4.12</ecNumber>
    </recommendedName>
</protein>
<evidence type="ECO:0000313" key="19">
    <source>
        <dbReference type="EMBL" id="OJA14447.1"/>
    </source>
</evidence>
<feature type="compositionally biased region" description="Basic and acidic residues" evidence="17">
    <location>
        <begin position="140"/>
        <end position="164"/>
    </location>
</feature>
<evidence type="ECO:0000256" key="16">
    <source>
        <dbReference type="ARBA" id="ARBA00047995"/>
    </source>
</evidence>
<comment type="caution">
    <text evidence="19">The sequence shown here is derived from an EMBL/GenBank/DDBJ whole genome shotgun (WGS) entry which is preliminary data.</text>
</comment>
<dbReference type="EMBL" id="LVVM01003663">
    <property type="protein sequence ID" value="OJA14447.1"/>
    <property type="molecule type" value="Genomic_DNA"/>
</dbReference>
<evidence type="ECO:0000256" key="10">
    <source>
        <dbReference type="ARBA" id="ARBA00023015"/>
    </source>
</evidence>
<feature type="domain" description="AAA+ ATPase" evidence="18">
    <location>
        <begin position="466"/>
        <end position="756"/>
    </location>
</feature>
<evidence type="ECO:0000256" key="7">
    <source>
        <dbReference type="ARBA" id="ARBA00022806"/>
    </source>
</evidence>
<feature type="compositionally biased region" description="Acidic residues" evidence="17">
    <location>
        <begin position="165"/>
        <end position="184"/>
    </location>
</feature>
<dbReference type="InterPro" id="IPR041048">
    <property type="entry name" value="RuvB-like_C"/>
</dbReference>
<evidence type="ECO:0000256" key="2">
    <source>
        <dbReference type="ARBA" id="ARBA00007519"/>
    </source>
</evidence>
<feature type="compositionally biased region" description="Pro residues" evidence="17">
    <location>
        <begin position="210"/>
        <end position="231"/>
    </location>
</feature>
<dbReference type="Gene3D" id="1.10.8.60">
    <property type="match status" value="1"/>
</dbReference>
<feature type="region of interest" description="Disordered" evidence="17">
    <location>
        <begin position="393"/>
        <end position="418"/>
    </location>
</feature>
<keyword evidence="20" id="KW-1185">Reference proteome</keyword>
<dbReference type="InterPro" id="IPR027238">
    <property type="entry name" value="RuvB-like"/>
</dbReference>
<keyword evidence="14" id="KW-0539">Nucleus</keyword>
<evidence type="ECO:0000256" key="15">
    <source>
        <dbReference type="ARBA" id="ARBA00025345"/>
    </source>
</evidence>
<dbReference type="AlphaFoldDB" id="A0A1J8Q188"/>
<dbReference type="GO" id="GO:0005524">
    <property type="term" value="F:ATP binding"/>
    <property type="evidence" value="ECO:0007669"/>
    <property type="project" value="UniProtKB-KW"/>
</dbReference>
<dbReference type="GO" id="GO:0003678">
    <property type="term" value="F:DNA helicase activity"/>
    <property type="evidence" value="ECO:0007669"/>
    <property type="project" value="UniProtKB-EC"/>
</dbReference>
<comment type="function">
    <text evidence="15">DNA helicase which participates in several chromatin remodeling complexes, including the SWR1 and the INO80 complexes. The SWR1 complex mediates the ATP-dependent exchange of histone H2A for the H2A variant HZT1 leading to transcriptional regulation of selected genes by chromatin remodeling. The INO80 complex remodels chromatin by shifting nucleosomes and is involved in DNA repair. Also involved in pre-rRNA processing.</text>
</comment>
<keyword evidence="7" id="KW-0347">Helicase</keyword>
<organism evidence="19 20">
    <name type="scientific">Rhizopogon vesiculosus</name>
    <dbReference type="NCBI Taxonomy" id="180088"/>
    <lineage>
        <taxon>Eukaryota</taxon>
        <taxon>Fungi</taxon>
        <taxon>Dikarya</taxon>
        <taxon>Basidiomycota</taxon>
        <taxon>Agaricomycotina</taxon>
        <taxon>Agaricomycetes</taxon>
        <taxon>Agaricomycetidae</taxon>
        <taxon>Boletales</taxon>
        <taxon>Suillineae</taxon>
        <taxon>Rhizopogonaceae</taxon>
        <taxon>Rhizopogon</taxon>
    </lineage>
</organism>
<evidence type="ECO:0000256" key="3">
    <source>
        <dbReference type="ARBA" id="ARBA00012551"/>
    </source>
</evidence>
<evidence type="ECO:0000259" key="18">
    <source>
        <dbReference type="SMART" id="SM00382"/>
    </source>
</evidence>
<dbReference type="InterPro" id="IPR027417">
    <property type="entry name" value="P-loop_NTPase"/>
</dbReference>
<evidence type="ECO:0000256" key="11">
    <source>
        <dbReference type="ARBA" id="ARBA00023159"/>
    </source>
</evidence>
<evidence type="ECO:0000256" key="6">
    <source>
        <dbReference type="ARBA" id="ARBA00022801"/>
    </source>
</evidence>
<dbReference type="EC" id="3.6.4.12" evidence="3"/>
<evidence type="ECO:0000256" key="1">
    <source>
        <dbReference type="ARBA" id="ARBA00004123"/>
    </source>
</evidence>
<proteinExistence type="inferred from homology"/>
<dbReference type="SMART" id="SM00382">
    <property type="entry name" value="AAA"/>
    <property type="match status" value="1"/>
</dbReference>
<dbReference type="Proteomes" id="UP000183567">
    <property type="component" value="Unassembled WGS sequence"/>
</dbReference>
<keyword evidence="11" id="KW-0010">Activator</keyword>
<accession>A0A1J8Q188</accession>
<keyword evidence="12" id="KW-0804">Transcription</keyword>
<keyword evidence="10" id="KW-0805">Transcription regulation</keyword>
<dbReference type="STRING" id="180088.A0A1J8Q188"/>
<dbReference type="SUPFAM" id="SSF52540">
    <property type="entry name" value="P-loop containing nucleoside triphosphate hydrolases"/>
    <property type="match status" value="1"/>
</dbReference>
<evidence type="ECO:0000256" key="5">
    <source>
        <dbReference type="ARBA" id="ARBA00022763"/>
    </source>
</evidence>
<comment type="subcellular location">
    <subcellularLocation>
        <location evidence="1">Nucleus</location>
    </subcellularLocation>
</comment>
<evidence type="ECO:0000256" key="13">
    <source>
        <dbReference type="ARBA" id="ARBA00023204"/>
    </source>
</evidence>
<comment type="similarity">
    <text evidence="2">Belongs to the RuvB family.</text>
</comment>
<keyword evidence="9" id="KW-0156">Chromatin regulator</keyword>
<dbReference type="InterPro" id="IPR042487">
    <property type="entry name" value="RuvBL1/2_DNA/RNA_bd_dom"/>
</dbReference>
<dbReference type="FunFam" id="2.40.50.360:FF:000001">
    <property type="entry name" value="RuvB-like helicase"/>
    <property type="match status" value="1"/>
</dbReference>
<evidence type="ECO:0000256" key="9">
    <source>
        <dbReference type="ARBA" id="ARBA00022853"/>
    </source>
</evidence>
<dbReference type="OrthoDB" id="10060499at2759"/>
<comment type="catalytic activity">
    <reaction evidence="16">
        <text>ATP + H2O = ADP + phosphate + H(+)</text>
        <dbReference type="Rhea" id="RHEA:13065"/>
        <dbReference type="ChEBI" id="CHEBI:15377"/>
        <dbReference type="ChEBI" id="CHEBI:15378"/>
        <dbReference type="ChEBI" id="CHEBI:30616"/>
        <dbReference type="ChEBI" id="CHEBI:43474"/>
        <dbReference type="ChEBI" id="CHEBI:456216"/>
        <dbReference type="EC" id="3.6.4.12"/>
    </reaction>
</comment>
<dbReference type="Pfam" id="PF17856">
    <property type="entry name" value="TIP49_C"/>
    <property type="match status" value="1"/>
</dbReference>
<keyword evidence="13" id="KW-0234">DNA repair</keyword>
<dbReference type="Pfam" id="PF06068">
    <property type="entry name" value="TIP49"/>
    <property type="match status" value="1"/>
</dbReference>
<evidence type="ECO:0000256" key="17">
    <source>
        <dbReference type="SAM" id="MobiDB-lite"/>
    </source>
</evidence>
<dbReference type="GO" id="GO:0005634">
    <property type="term" value="C:nucleus"/>
    <property type="evidence" value="ECO:0007669"/>
    <property type="project" value="UniProtKB-SubCell"/>
</dbReference>
<evidence type="ECO:0000256" key="4">
    <source>
        <dbReference type="ARBA" id="ARBA00022741"/>
    </source>
</evidence>
<sequence length="863" mass="92341">MPATPTKIPSVTLETDLVTDSMAARLCLSLVGHVLFLKSQVPFPVMQLARMPCGDATSRAAKKRQELLNSFDTLASHLNTTFTALSTAFALRNETSREDAPGSGRAYLAVVLGPTPGSARSRVMVGVDALEAKIWGERDDHLSVPSEHGRDRQGADGHEERSDSGDESNSDCDGNSDVDSDESGDSNNSGDSDDEEIASEAESDESSQAPSPPPSRIPSPSPSSSSPPQPPSQTYAQELEALRTAERLLSRTLASACGENDGQSMASEMPPTQTHIVLCAPRRFTHPAWVPKQTLSGAFDALLDEFLEASGEHSTQNDVKKKKKGGKVEGVWIRGRKGVTEEMKNNENGDIPEEDEMIWWTWDGKLVGFADCDVRRASNALHGKAIMKATSATPSTSAPVAHNALPPPSATSNARSSRIAPHSHIKGLGLTSDGLAAPDGAGFIGQTNAREACGVVVDLIKSRKFSGRALLLVGAPGTGKTALALAVSHELGVKVPFCPMVGSEVYSTEVKKTEVLAEAFRRAIGLRIKETKEVYEGEVTELTPAESENPLSGYGKTVSHVIVGLKTVKGTKQLRLDPTIYEAILKEKIVVGDVIYVEANTGAVKRVGRSDAYASSYDLESETYVPLPKGDVHKRKELVQDVTLGDLDAANARPQGGQDIMSVMGSLVKSGRTEVTDKLRREVNKVVKGYVDQGVAEVVPGVVFIDEVHMLDIECFTYLNALLESPMAPTVIFATNRGNALVRGTTDIVSPHGIPVDLLDRCLIVKTDGYNREQIGKVVQLRSNIEGLKLGSGVLERIAEEGERGSMRYALQLLTPASILAGLAGRSQIEVEDIKEMNELFLDAKTSATNIGVGGGFDGGKMW</sequence>
<evidence type="ECO:0000313" key="20">
    <source>
        <dbReference type="Proteomes" id="UP000183567"/>
    </source>
</evidence>
<dbReference type="Gene3D" id="3.40.50.300">
    <property type="entry name" value="P-loop containing nucleotide triphosphate hydrolases"/>
    <property type="match status" value="1"/>
</dbReference>
<keyword evidence="8" id="KW-0067">ATP-binding</keyword>
<dbReference type="PANTHER" id="PTHR11093">
    <property type="entry name" value="RUVB-RELATED REPTIN AND PONTIN"/>
    <property type="match status" value="1"/>
</dbReference>
<dbReference type="Gene3D" id="2.40.50.360">
    <property type="entry name" value="RuvB-like helicase, domain II"/>
    <property type="match status" value="1"/>
</dbReference>
<dbReference type="InterPro" id="IPR003593">
    <property type="entry name" value="AAA+_ATPase"/>
</dbReference>
<evidence type="ECO:0000256" key="8">
    <source>
        <dbReference type="ARBA" id="ARBA00022840"/>
    </source>
</evidence>
<reference evidence="19 20" key="1">
    <citation type="submission" date="2016-03" db="EMBL/GenBank/DDBJ databases">
        <title>Comparative genomics of the ectomycorrhizal sister species Rhizopogon vinicolor and Rhizopogon vesiculosus (Basidiomycota: Boletales) reveals a divergence of the mating type B locus.</title>
        <authorList>
            <person name="Mujic A.B."/>
            <person name="Kuo A."/>
            <person name="Tritt A."/>
            <person name="Lipzen A."/>
            <person name="Chen C."/>
            <person name="Johnson J."/>
            <person name="Sharma A."/>
            <person name="Barry K."/>
            <person name="Grigoriev I.V."/>
            <person name="Spatafora J.W."/>
        </authorList>
    </citation>
    <scope>NUCLEOTIDE SEQUENCE [LARGE SCALE GENOMIC DNA]</scope>
    <source>
        <strain evidence="19 20">AM-OR11-056</strain>
    </source>
</reference>
<dbReference type="InterPro" id="IPR053729">
    <property type="entry name" value="MAD2L1BP_domain_sf"/>
</dbReference>
<keyword evidence="6" id="KW-0378">Hydrolase</keyword>
<keyword evidence="5" id="KW-0227">DNA damage</keyword>
<evidence type="ECO:0000256" key="12">
    <source>
        <dbReference type="ARBA" id="ARBA00023163"/>
    </source>
</evidence>
<dbReference type="GO" id="GO:0006281">
    <property type="term" value="P:DNA repair"/>
    <property type="evidence" value="ECO:0007669"/>
    <property type="project" value="UniProtKB-KW"/>
</dbReference>